<dbReference type="AlphaFoldDB" id="A0A443HRC1"/>
<dbReference type="RefSeq" id="XP_028483965.1">
    <property type="nucleotide sequence ID" value="XM_028627396.1"/>
</dbReference>
<proteinExistence type="predicted"/>
<sequence length="355" mass="40729">MCRPLNQPVRCLYRHQQRRQQHYCRPTITFQNRRFPALGIHAIPNSRPSTVSTDSKSDELVSDIVRGRLDHGVQVDQHGQLEIVSEEVSRQPHKTALILSRASKSLELYDFIRLLNHRVAAKGNLDLEGPEEVFPLRHHRTLQKRDTWILTFATPAQAREYQKEASELRHLAARFMSDPSSGVRTPHHLGQHGPRPYDYTLTSPFQSLSLVAQLAPFDFKLQRGMNTQTKLTQERHPGRKTFPVRLWTGQFSGQLSTRTIKNFLELDGQARGSPWRISEGEDAVIRLAHYFTSGISRNNLDEDSESHISGSIGNWCIGFQCASDARRFVRVWHRKHFPERLVGSSQVTIKAECLF</sequence>
<reference evidence="1 2" key="1">
    <citation type="journal article" date="2018" name="Front. Microbiol.">
        <title>Genomic and genetic insights into a cosmopolitan fungus, Paecilomyces variotii (Eurotiales).</title>
        <authorList>
            <person name="Urquhart A.S."/>
            <person name="Mondo S.J."/>
            <person name="Makela M.R."/>
            <person name="Hane J.K."/>
            <person name="Wiebenga A."/>
            <person name="He G."/>
            <person name="Mihaltcheva S."/>
            <person name="Pangilinan J."/>
            <person name="Lipzen A."/>
            <person name="Barry K."/>
            <person name="de Vries R.P."/>
            <person name="Grigoriev I.V."/>
            <person name="Idnurm A."/>
        </authorList>
    </citation>
    <scope>NUCLEOTIDE SEQUENCE [LARGE SCALE GENOMIC DNA]</scope>
    <source>
        <strain evidence="1 2">CBS 101075</strain>
    </source>
</reference>
<dbReference type="EMBL" id="RCNU01000008">
    <property type="protein sequence ID" value="RWQ94320.1"/>
    <property type="molecule type" value="Genomic_DNA"/>
</dbReference>
<dbReference type="VEuPathDB" id="FungiDB:C8Q69DRAFT_323566"/>
<dbReference type="Proteomes" id="UP000283841">
    <property type="component" value="Unassembled WGS sequence"/>
</dbReference>
<dbReference type="GeneID" id="39596673"/>
<name>A0A443HRC1_BYSSP</name>
<accession>A0A443HRC1</accession>
<keyword evidence="2" id="KW-1185">Reference proteome</keyword>
<organism evidence="1 2">
    <name type="scientific">Byssochlamys spectabilis</name>
    <name type="common">Paecilomyces variotii</name>
    <dbReference type="NCBI Taxonomy" id="264951"/>
    <lineage>
        <taxon>Eukaryota</taxon>
        <taxon>Fungi</taxon>
        <taxon>Dikarya</taxon>
        <taxon>Ascomycota</taxon>
        <taxon>Pezizomycotina</taxon>
        <taxon>Eurotiomycetes</taxon>
        <taxon>Eurotiomycetidae</taxon>
        <taxon>Eurotiales</taxon>
        <taxon>Thermoascaceae</taxon>
        <taxon>Paecilomyces</taxon>
    </lineage>
</organism>
<protein>
    <submittedName>
        <fullName evidence="1">Uncharacterized protein</fullName>
    </submittedName>
</protein>
<comment type="caution">
    <text evidence="1">The sequence shown here is derived from an EMBL/GenBank/DDBJ whole genome shotgun (WGS) entry which is preliminary data.</text>
</comment>
<gene>
    <name evidence="1" type="ORF">C8Q69DRAFT_323566</name>
</gene>
<evidence type="ECO:0000313" key="1">
    <source>
        <dbReference type="EMBL" id="RWQ94320.1"/>
    </source>
</evidence>
<evidence type="ECO:0000313" key="2">
    <source>
        <dbReference type="Proteomes" id="UP000283841"/>
    </source>
</evidence>